<evidence type="ECO:0000256" key="1">
    <source>
        <dbReference type="ARBA" id="ARBA00007521"/>
    </source>
</evidence>
<evidence type="ECO:0000313" key="3">
    <source>
        <dbReference type="EMBL" id="EFO80943.1"/>
    </source>
</evidence>
<keyword evidence="4" id="KW-1185">Reference proteome</keyword>
<dbReference type="EMBL" id="ADVR01000033">
    <property type="protein sequence ID" value="EFO80943.1"/>
    <property type="molecule type" value="Genomic_DNA"/>
</dbReference>
<sequence length="102" mass="11292">MVWLTFTPQAGHEQAGRRPAVVLSPNAYNRRVGLAIFCPITNQRKGYPFEVAIPDEVGVTGVILADQVKNLDWRSRNAVFLATLPDAVITEVLQKLNTLVSF</sequence>
<dbReference type="Gene3D" id="2.30.30.110">
    <property type="match status" value="1"/>
</dbReference>
<dbReference type="Pfam" id="PF02452">
    <property type="entry name" value="PemK_toxin"/>
    <property type="match status" value="1"/>
</dbReference>
<gene>
    <name evidence="3" type="ORF">OSCT_1174</name>
</gene>
<dbReference type="GO" id="GO:0006402">
    <property type="term" value="P:mRNA catabolic process"/>
    <property type="evidence" value="ECO:0007669"/>
    <property type="project" value="TreeGrafter"/>
</dbReference>
<dbReference type="SUPFAM" id="SSF50118">
    <property type="entry name" value="Cell growth inhibitor/plasmid maintenance toxic component"/>
    <property type="match status" value="1"/>
</dbReference>
<accession>E1ICX3</accession>
<dbReference type="GO" id="GO:0003677">
    <property type="term" value="F:DNA binding"/>
    <property type="evidence" value="ECO:0007669"/>
    <property type="project" value="InterPro"/>
</dbReference>
<dbReference type="eggNOG" id="COG2337">
    <property type="taxonomic scope" value="Bacteria"/>
</dbReference>
<dbReference type="PANTHER" id="PTHR33988:SF3">
    <property type="entry name" value="ENDORIBONUCLEASE TOXIN CHPB-RELATED"/>
    <property type="match status" value="1"/>
</dbReference>
<evidence type="ECO:0000256" key="2">
    <source>
        <dbReference type="ARBA" id="ARBA00022649"/>
    </source>
</evidence>
<name>E1ICX3_9CHLR</name>
<dbReference type="InterPro" id="IPR003477">
    <property type="entry name" value="PemK-like"/>
</dbReference>
<organism evidence="3 4">
    <name type="scientific">Oscillochloris trichoides DG-6</name>
    <dbReference type="NCBI Taxonomy" id="765420"/>
    <lineage>
        <taxon>Bacteria</taxon>
        <taxon>Bacillati</taxon>
        <taxon>Chloroflexota</taxon>
        <taxon>Chloroflexia</taxon>
        <taxon>Chloroflexales</taxon>
        <taxon>Chloroflexineae</taxon>
        <taxon>Oscillochloridaceae</taxon>
        <taxon>Oscillochloris</taxon>
    </lineage>
</organism>
<dbReference type="Proteomes" id="UP000054010">
    <property type="component" value="Unassembled WGS sequence"/>
</dbReference>
<dbReference type="PANTHER" id="PTHR33988">
    <property type="entry name" value="ENDORIBONUCLEASE MAZF-RELATED"/>
    <property type="match status" value="1"/>
</dbReference>
<comment type="similarity">
    <text evidence="1">Belongs to the PemK/MazF family.</text>
</comment>
<proteinExistence type="inferred from homology"/>
<dbReference type="HOGENOM" id="CLU_121823_2_3_0"/>
<keyword evidence="2" id="KW-1277">Toxin-antitoxin system</keyword>
<evidence type="ECO:0000313" key="4">
    <source>
        <dbReference type="Proteomes" id="UP000054010"/>
    </source>
</evidence>
<reference evidence="3 4" key="1">
    <citation type="journal article" date="2011" name="J. Bacteriol.">
        <title>Draft genome sequence of the anoxygenic filamentous phototrophic bacterium Oscillochloris trichoides subsp. DG-6.</title>
        <authorList>
            <person name="Kuznetsov B.B."/>
            <person name="Ivanovsky R.N."/>
            <person name="Keppen O.I."/>
            <person name="Sukhacheva M.V."/>
            <person name="Bumazhkin B.K."/>
            <person name="Patutina E.O."/>
            <person name="Beletsky A.V."/>
            <person name="Mardanov A.V."/>
            <person name="Baslerov R.V."/>
            <person name="Panteleeva A.N."/>
            <person name="Kolganova T.V."/>
            <person name="Ravin N.V."/>
            <person name="Skryabin K.G."/>
        </authorList>
    </citation>
    <scope>NUCLEOTIDE SEQUENCE [LARGE SCALE GENOMIC DNA]</scope>
    <source>
        <strain evidence="3 4">DG-6</strain>
    </source>
</reference>
<dbReference type="AlphaFoldDB" id="E1ICX3"/>
<protein>
    <submittedName>
        <fullName evidence="3">Transcriptional modulator of MazE/toxin, MazF</fullName>
    </submittedName>
</protein>
<dbReference type="InterPro" id="IPR011067">
    <property type="entry name" value="Plasmid_toxin/cell-grow_inhib"/>
</dbReference>
<dbReference type="GO" id="GO:0016075">
    <property type="term" value="P:rRNA catabolic process"/>
    <property type="evidence" value="ECO:0007669"/>
    <property type="project" value="TreeGrafter"/>
</dbReference>
<comment type="caution">
    <text evidence="3">The sequence shown here is derived from an EMBL/GenBank/DDBJ whole genome shotgun (WGS) entry which is preliminary data.</text>
</comment>
<dbReference type="GO" id="GO:0004521">
    <property type="term" value="F:RNA endonuclease activity"/>
    <property type="evidence" value="ECO:0007669"/>
    <property type="project" value="TreeGrafter"/>
</dbReference>